<dbReference type="CDD" id="cd06267">
    <property type="entry name" value="PBP1_LacI_sugar_binding-like"/>
    <property type="match status" value="1"/>
</dbReference>
<dbReference type="Pfam" id="PF13377">
    <property type="entry name" value="Peripla_BP_3"/>
    <property type="match status" value="1"/>
</dbReference>
<dbReference type="PANTHER" id="PTHR30146:SF109">
    <property type="entry name" value="HTH-TYPE TRANSCRIPTIONAL REGULATOR GALS"/>
    <property type="match status" value="1"/>
</dbReference>
<dbReference type="PROSITE" id="PS50932">
    <property type="entry name" value="HTH_LACI_2"/>
    <property type="match status" value="1"/>
</dbReference>
<feature type="domain" description="HTH lacI-type" evidence="4">
    <location>
        <begin position="3"/>
        <end position="53"/>
    </location>
</feature>
<reference evidence="5 6" key="1">
    <citation type="submission" date="2019-04" db="EMBL/GenBank/DDBJ databases">
        <title>Chitiniphilus eburnea sp. nov., a novel chitinolytic bacterium isolated from aquaculture sludge.</title>
        <authorList>
            <person name="Sheng M."/>
        </authorList>
    </citation>
    <scope>NUCLEOTIDE SEQUENCE [LARGE SCALE GENOMIC DNA]</scope>
    <source>
        <strain evidence="5 6">HX-2-15</strain>
    </source>
</reference>
<dbReference type="PROSITE" id="PS00356">
    <property type="entry name" value="HTH_LACI_1"/>
    <property type="match status" value="1"/>
</dbReference>
<dbReference type="InterPro" id="IPR000843">
    <property type="entry name" value="HTH_LacI"/>
</dbReference>
<comment type="caution">
    <text evidence="5">The sequence shown here is derived from an EMBL/GenBank/DDBJ whole genome shotgun (WGS) entry which is preliminary data.</text>
</comment>
<sequence length="327" mass="34723">MAATVRDIAHAAGVSVGTVSRALKGQPGLTETTRAHVCAVAAQLSYDIGRLRRKPLRRVLFLLHRQHSPLSANLFYSEVLHGAEEACRDAGMALSFLSLGPTDPVLEQVELHAPDALLCAGFFEPELLHLLRGTGLPLALIDMWADGLPSVNPDHRQGGYLATRHLLEQRRRNIAYLSGSPAHYSVRQRALGYRQALYDAGILADPQLEVLVADGEALEQDAAAALRALLALPHPPDAVFAFNDAAALAALRTCAELGVRVPEQLAIVGFDNIAAAAQANPGLSSVAVDKPGLGQAGIRRLLHPDGTGADEVMPVRLIVRGSSRTGA</sequence>
<dbReference type="InterPro" id="IPR010982">
    <property type="entry name" value="Lambda_DNA-bd_dom_sf"/>
</dbReference>
<dbReference type="InterPro" id="IPR046335">
    <property type="entry name" value="LacI/GalR-like_sensor"/>
</dbReference>
<evidence type="ECO:0000256" key="2">
    <source>
        <dbReference type="ARBA" id="ARBA00023125"/>
    </source>
</evidence>
<name>A0A4U0QBZ9_9NEIS</name>
<keyword evidence="6" id="KW-1185">Reference proteome</keyword>
<gene>
    <name evidence="5" type="ORF">FAZ21_01110</name>
</gene>
<keyword evidence="3" id="KW-0804">Transcription</keyword>
<accession>A0A4U0QBZ9</accession>
<evidence type="ECO:0000313" key="6">
    <source>
        <dbReference type="Proteomes" id="UP000310016"/>
    </source>
</evidence>
<dbReference type="SUPFAM" id="SSF53822">
    <property type="entry name" value="Periplasmic binding protein-like I"/>
    <property type="match status" value="1"/>
</dbReference>
<evidence type="ECO:0000256" key="1">
    <source>
        <dbReference type="ARBA" id="ARBA00023015"/>
    </source>
</evidence>
<dbReference type="OrthoDB" id="269117at2"/>
<dbReference type="Pfam" id="PF00356">
    <property type="entry name" value="LacI"/>
    <property type="match status" value="1"/>
</dbReference>
<proteinExistence type="predicted"/>
<evidence type="ECO:0000256" key="3">
    <source>
        <dbReference type="ARBA" id="ARBA00023163"/>
    </source>
</evidence>
<organism evidence="5 6">
    <name type="scientific">Chitiniphilus eburneus</name>
    <dbReference type="NCBI Taxonomy" id="2571148"/>
    <lineage>
        <taxon>Bacteria</taxon>
        <taxon>Pseudomonadati</taxon>
        <taxon>Pseudomonadota</taxon>
        <taxon>Betaproteobacteria</taxon>
        <taxon>Neisseriales</taxon>
        <taxon>Chitinibacteraceae</taxon>
        <taxon>Chitiniphilus</taxon>
    </lineage>
</organism>
<dbReference type="Proteomes" id="UP000310016">
    <property type="component" value="Unassembled WGS sequence"/>
</dbReference>
<dbReference type="PANTHER" id="PTHR30146">
    <property type="entry name" value="LACI-RELATED TRANSCRIPTIONAL REPRESSOR"/>
    <property type="match status" value="1"/>
</dbReference>
<protein>
    <submittedName>
        <fullName evidence="5">LacI family transcriptional regulator</fullName>
    </submittedName>
</protein>
<keyword evidence="2" id="KW-0238">DNA-binding</keyword>
<dbReference type="GO" id="GO:0000976">
    <property type="term" value="F:transcription cis-regulatory region binding"/>
    <property type="evidence" value="ECO:0007669"/>
    <property type="project" value="TreeGrafter"/>
</dbReference>
<dbReference type="GO" id="GO:0003700">
    <property type="term" value="F:DNA-binding transcription factor activity"/>
    <property type="evidence" value="ECO:0007669"/>
    <property type="project" value="TreeGrafter"/>
</dbReference>
<dbReference type="SMART" id="SM00354">
    <property type="entry name" value="HTH_LACI"/>
    <property type="match status" value="1"/>
</dbReference>
<evidence type="ECO:0000313" key="5">
    <source>
        <dbReference type="EMBL" id="TJZ78915.1"/>
    </source>
</evidence>
<evidence type="ECO:0000259" key="4">
    <source>
        <dbReference type="PROSITE" id="PS50932"/>
    </source>
</evidence>
<dbReference type="RefSeq" id="WP_136771430.1">
    <property type="nucleotide sequence ID" value="NZ_SUMF01000001.1"/>
</dbReference>
<dbReference type="EMBL" id="SUMF01000001">
    <property type="protein sequence ID" value="TJZ78915.1"/>
    <property type="molecule type" value="Genomic_DNA"/>
</dbReference>
<dbReference type="Gene3D" id="3.40.50.2300">
    <property type="match status" value="2"/>
</dbReference>
<dbReference type="CDD" id="cd01392">
    <property type="entry name" value="HTH_LacI"/>
    <property type="match status" value="1"/>
</dbReference>
<dbReference type="InterPro" id="IPR028082">
    <property type="entry name" value="Peripla_BP_I"/>
</dbReference>
<dbReference type="AlphaFoldDB" id="A0A4U0QBZ9"/>
<dbReference type="Gene3D" id="1.10.260.40">
    <property type="entry name" value="lambda repressor-like DNA-binding domains"/>
    <property type="match status" value="1"/>
</dbReference>
<keyword evidence="1" id="KW-0805">Transcription regulation</keyword>
<dbReference type="SUPFAM" id="SSF47413">
    <property type="entry name" value="lambda repressor-like DNA-binding domains"/>
    <property type="match status" value="1"/>
</dbReference>